<dbReference type="EMBL" id="NVUS01000010">
    <property type="protein sequence ID" value="PCJ00743.1"/>
    <property type="molecule type" value="Genomic_DNA"/>
</dbReference>
<comment type="similarity">
    <text evidence="2 7">Belongs to the PanB family.</text>
</comment>
<comment type="caution">
    <text evidence="11">The sequence shown here is derived from an EMBL/GenBank/DDBJ whole genome shotgun (WGS) entry which is preliminary data.</text>
</comment>
<evidence type="ECO:0000256" key="4">
    <source>
        <dbReference type="ARBA" id="ARBA00022655"/>
    </source>
</evidence>
<dbReference type="PANTHER" id="PTHR20881:SF0">
    <property type="entry name" value="3-METHYL-2-OXOBUTANOATE HYDROXYMETHYLTRANSFERASE"/>
    <property type="match status" value="1"/>
</dbReference>
<dbReference type="EC" id="2.1.2.11" evidence="7"/>
<keyword evidence="7 10" id="KW-0479">Metal-binding</keyword>
<evidence type="ECO:0000256" key="1">
    <source>
        <dbReference type="ARBA" id="ARBA00005033"/>
    </source>
</evidence>
<sequence>MSESETPPVKKAKKVTLPILQKLKNEGQRFATLTAYDFSMASAINDNGIEVILVGDSLGMTIQGHSNTLPVSIEDMIYHTKCVVAGAPLPLIMVDMPFATYSTAQDALNAAAKLMRVGAEIVKLEGKDWLIPIITKLSEQGIPVCAHFGLTPQFVHQLGGFKVQGRTKSAAEDMLNNAKAAESAGAKIILLECVPVDLAKKITRAVKIPVIGIGAGKDTDAQVLVIQDILGLTKRPARFVKNYMEQENNIQNAIKAFGQEVRDGLYPEPQHSFES</sequence>
<dbReference type="GO" id="GO:0000287">
    <property type="term" value="F:magnesium ion binding"/>
    <property type="evidence" value="ECO:0007669"/>
    <property type="project" value="TreeGrafter"/>
</dbReference>
<evidence type="ECO:0000256" key="7">
    <source>
        <dbReference type="HAMAP-Rule" id="MF_00156"/>
    </source>
</evidence>
<keyword evidence="7 10" id="KW-0460">Magnesium</keyword>
<feature type="binding site" evidence="7 10">
    <location>
        <position position="125"/>
    </location>
    <ligand>
        <name>Mg(2+)</name>
        <dbReference type="ChEBI" id="CHEBI:18420"/>
    </ligand>
</feature>
<feature type="binding site" evidence="7 10">
    <location>
        <position position="95"/>
    </location>
    <ligand>
        <name>Mg(2+)</name>
        <dbReference type="ChEBI" id="CHEBI:18420"/>
    </ligand>
</feature>
<dbReference type="NCBIfam" id="TIGR00222">
    <property type="entry name" value="panB"/>
    <property type="match status" value="1"/>
</dbReference>
<dbReference type="InterPro" id="IPR040442">
    <property type="entry name" value="Pyrv_kinase-like_dom_sf"/>
</dbReference>
<dbReference type="GO" id="GO:0015940">
    <property type="term" value="P:pantothenate biosynthetic process"/>
    <property type="evidence" value="ECO:0007669"/>
    <property type="project" value="UniProtKB-UniRule"/>
</dbReference>
<evidence type="ECO:0000256" key="8">
    <source>
        <dbReference type="PIRSR" id="PIRSR000388-1"/>
    </source>
</evidence>
<name>A0A2A4Z116_9PROT</name>
<comment type="subcellular location">
    <subcellularLocation>
        <location evidence="7">Cytoplasm</location>
    </subcellularLocation>
</comment>
<evidence type="ECO:0000256" key="3">
    <source>
        <dbReference type="ARBA" id="ARBA00011424"/>
    </source>
</evidence>
<dbReference type="GO" id="GO:0005737">
    <property type="term" value="C:cytoplasm"/>
    <property type="evidence" value="ECO:0007669"/>
    <property type="project" value="UniProtKB-SubCell"/>
</dbReference>
<feature type="active site" description="Proton acceptor" evidence="7 8">
    <location>
        <position position="192"/>
    </location>
</feature>
<dbReference type="SUPFAM" id="SSF51621">
    <property type="entry name" value="Phosphoenolpyruvate/pyruvate domain"/>
    <property type="match status" value="1"/>
</dbReference>
<dbReference type="NCBIfam" id="NF001452">
    <property type="entry name" value="PRK00311.1"/>
    <property type="match status" value="1"/>
</dbReference>
<keyword evidence="11" id="KW-0489">Methyltransferase</keyword>
<accession>A0A2A4Z116</accession>
<evidence type="ECO:0000256" key="2">
    <source>
        <dbReference type="ARBA" id="ARBA00008676"/>
    </source>
</evidence>
<comment type="pathway">
    <text evidence="1 7">Cofactor biosynthesis; (R)-pantothenate biosynthesis; (R)-pantoate from 3-methyl-2-oxobutanoate: step 1/2.</text>
</comment>
<dbReference type="PANTHER" id="PTHR20881">
    <property type="entry name" value="3-METHYL-2-OXOBUTANOATE HYDROXYMETHYLTRANSFERASE"/>
    <property type="match status" value="1"/>
</dbReference>
<dbReference type="AlphaFoldDB" id="A0A2A4Z116"/>
<comment type="subunit">
    <text evidence="3 7">Homodecamer; pentamer of dimers.</text>
</comment>
<protein>
    <recommendedName>
        <fullName evidence="7">3-methyl-2-oxobutanoate hydroxymethyltransferase</fullName>
        <ecNumber evidence="7">2.1.2.11</ecNumber>
    </recommendedName>
    <alternativeName>
        <fullName evidence="7">Ketopantoate hydroxymethyltransferase</fullName>
        <shortName evidence="7">KPHMT</shortName>
    </alternativeName>
</protein>
<evidence type="ECO:0000256" key="6">
    <source>
        <dbReference type="ARBA" id="ARBA00056497"/>
    </source>
</evidence>
<keyword evidence="7" id="KW-0963">Cytoplasm</keyword>
<feature type="binding site" evidence="7 9">
    <location>
        <position position="123"/>
    </location>
    <ligand>
        <name>3-methyl-2-oxobutanoate</name>
        <dbReference type="ChEBI" id="CHEBI:11851"/>
    </ligand>
</feature>
<reference key="1">
    <citation type="submission" date="2017-08" db="EMBL/GenBank/DDBJ databases">
        <title>A dynamic microbial community with high functional redundancy inhabits the cold, oxic subseafloor aquifer.</title>
        <authorList>
            <person name="Tully B.J."/>
            <person name="Wheat C.G."/>
            <person name="Glazer B.T."/>
            <person name="Huber J.A."/>
        </authorList>
    </citation>
    <scope>NUCLEOTIDE SEQUENCE [LARGE SCALE GENOMIC DNA]</scope>
</reference>
<dbReference type="InterPro" id="IPR003700">
    <property type="entry name" value="Pantoate_hydroxy_MeTrfase"/>
</dbReference>
<dbReference type="InterPro" id="IPR015813">
    <property type="entry name" value="Pyrv/PenolPyrv_kinase-like_dom"/>
</dbReference>
<keyword evidence="4 7" id="KW-0566">Pantothenate biosynthesis</keyword>
<evidence type="ECO:0000256" key="9">
    <source>
        <dbReference type="PIRSR" id="PIRSR000388-2"/>
    </source>
</evidence>
<evidence type="ECO:0000313" key="11">
    <source>
        <dbReference type="EMBL" id="PCJ00743.1"/>
    </source>
</evidence>
<dbReference type="GO" id="GO:0008168">
    <property type="term" value="F:methyltransferase activity"/>
    <property type="evidence" value="ECO:0007669"/>
    <property type="project" value="UniProtKB-KW"/>
</dbReference>
<dbReference type="Gene3D" id="3.20.20.60">
    <property type="entry name" value="Phosphoenolpyruvate-binding domains"/>
    <property type="match status" value="1"/>
</dbReference>
<dbReference type="Pfam" id="PF02548">
    <property type="entry name" value="Pantoate_transf"/>
    <property type="match status" value="1"/>
</dbReference>
<dbReference type="GO" id="GO:0032259">
    <property type="term" value="P:methylation"/>
    <property type="evidence" value="ECO:0007669"/>
    <property type="project" value="UniProtKB-KW"/>
</dbReference>
<reference evidence="11" key="2">
    <citation type="journal article" date="2018" name="ISME J.">
        <title>A dynamic microbial community with high functional redundancy inhabits the cold, oxic subseafloor aquifer.</title>
        <authorList>
            <person name="Tully B.J."/>
            <person name="Wheat C.G."/>
            <person name="Glazer B.T."/>
            <person name="Huber J.A."/>
        </authorList>
    </citation>
    <scope>NUCLEOTIDE SEQUENCE</scope>
    <source>
        <strain evidence="11">NORP83</strain>
    </source>
</reference>
<proteinExistence type="inferred from homology"/>
<dbReference type="FunFam" id="3.20.20.60:FF:000003">
    <property type="entry name" value="3-methyl-2-oxobutanoate hydroxymethyltransferase"/>
    <property type="match status" value="1"/>
</dbReference>
<evidence type="ECO:0000256" key="10">
    <source>
        <dbReference type="PIRSR" id="PIRSR000388-3"/>
    </source>
</evidence>
<dbReference type="HAMAP" id="MF_00156">
    <property type="entry name" value="PanB"/>
    <property type="match status" value="1"/>
</dbReference>
<comment type="function">
    <text evidence="6 7">Catalyzes the reversible reaction in which hydroxymethyl group from 5,10-methylenetetrahydrofolate is transferred onto alpha-ketoisovalerate to form ketopantoate.</text>
</comment>
<feature type="binding site" evidence="7 10">
    <location>
        <position position="56"/>
    </location>
    <ligand>
        <name>Mg(2+)</name>
        <dbReference type="ChEBI" id="CHEBI:18420"/>
    </ligand>
</feature>
<evidence type="ECO:0000256" key="5">
    <source>
        <dbReference type="ARBA" id="ARBA00022679"/>
    </source>
</evidence>
<feature type="binding site" evidence="7 9">
    <location>
        <begin position="56"/>
        <end position="57"/>
    </location>
    <ligand>
        <name>3-methyl-2-oxobutanoate</name>
        <dbReference type="ChEBI" id="CHEBI:11851"/>
    </ligand>
</feature>
<comment type="cofactor">
    <cofactor evidence="7 10">
        <name>Mg(2+)</name>
        <dbReference type="ChEBI" id="CHEBI:18420"/>
    </cofactor>
    <text evidence="7 10">Binds 1 Mg(2+) ion per subunit.</text>
</comment>
<keyword evidence="5 7" id="KW-0808">Transferase</keyword>
<dbReference type="CDD" id="cd06557">
    <property type="entry name" value="KPHMT-like"/>
    <property type="match status" value="1"/>
</dbReference>
<comment type="catalytic activity">
    <reaction evidence="7">
        <text>(6R)-5,10-methylene-5,6,7,8-tetrahydrofolate + 3-methyl-2-oxobutanoate + H2O = 2-dehydropantoate + (6S)-5,6,7,8-tetrahydrofolate</text>
        <dbReference type="Rhea" id="RHEA:11824"/>
        <dbReference type="ChEBI" id="CHEBI:11561"/>
        <dbReference type="ChEBI" id="CHEBI:11851"/>
        <dbReference type="ChEBI" id="CHEBI:15377"/>
        <dbReference type="ChEBI" id="CHEBI:15636"/>
        <dbReference type="ChEBI" id="CHEBI:57453"/>
        <dbReference type="EC" id="2.1.2.11"/>
    </reaction>
</comment>
<organism evidence="11">
    <name type="scientific">OCS116 cluster bacterium</name>
    <dbReference type="NCBI Taxonomy" id="2030921"/>
    <lineage>
        <taxon>Bacteria</taxon>
        <taxon>Pseudomonadati</taxon>
        <taxon>Pseudomonadota</taxon>
        <taxon>Alphaproteobacteria</taxon>
        <taxon>OCS116 cluster</taxon>
    </lineage>
</organism>
<gene>
    <name evidence="7 11" type="primary">panB</name>
    <name evidence="11" type="ORF">COB13_09035</name>
</gene>
<dbReference type="UniPathway" id="UPA00028">
    <property type="reaction ID" value="UER00003"/>
</dbReference>
<dbReference type="GO" id="GO:0003864">
    <property type="term" value="F:3-methyl-2-oxobutanoate hydroxymethyltransferase activity"/>
    <property type="evidence" value="ECO:0007669"/>
    <property type="project" value="UniProtKB-UniRule"/>
</dbReference>
<feature type="binding site" evidence="7 9">
    <location>
        <position position="95"/>
    </location>
    <ligand>
        <name>3-methyl-2-oxobutanoate</name>
        <dbReference type="ChEBI" id="CHEBI:11851"/>
    </ligand>
</feature>
<dbReference type="PIRSF" id="PIRSF000388">
    <property type="entry name" value="Pantoate_hydroxy_MeTrfase"/>
    <property type="match status" value="1"/>
</dbReference>